<evidence type="ECO:0000256" key="1">
    <source>
        <dbReference type="SAM" id="Phobius"/>
    </source>
</evidence>
<dbReference type="EMBL" id="VIIS01000647">
    <property type="protein sequence ID" value="KAF0306666.1"/>
    <property type="molecule type" value="Genomic_DNA"/>
</dbReference>
<dbReference type="Proteomes" id="UP000440578">
    <property type="component" value="Unassembled WGS sequence"/>
</dbReference>
<protein>
    <submittedName>
        <fullName evidence="2">Uncharacterized protein</fullName>
    </submittedName>
</protein>
<comment type="caution">
    <text evidence="2">The sequence shown here is derived from an EMBL/GenBank/DDBJ whole genome shotgun (WGS) entry which is preliminary data.</text>
</comment>
<gene>
    <name evidence="2" type="ORF">FJT64_002413</name>
</gene>
<keyword evidence="1" id="KW-0812">Transmembrane</keyword>
<name>A0A6A4WGW4_AMPAM</name>
<evidence type="ECO:0000313" key="2">
    <source>
        <dbReference type="EMBL" id="KAF0306666.1"/>
    </source>
</evidence>
<reference evidence="2 3" key="1">
    <citation type="submission" date="2019-07" db="EMBL/GenBank/DDBJ databases">
        <title>Draft genome assembly of a fouling barnacle, Amphibalanus amphitrite (Darwin, 1854): The first reference genome for Thecostraca.</title>
        <authorList>
            <person name="Kim W."/>
        </authorList>
    </citation>
    <scope>NUCLEOTIDE SEQUENCE [LARGE SCALE GENOMIC DNA]</scope>
    <source>
        <strain evidence="2">SNU_AA5</strain>
        <tissue evidence="2">Soma without cirri and trophi</tissue>
    </source>
</reference>
<dbReference type="OrthoDB" id="6157012at2759"/>
<accession>A0A6A4WGW4</accession>
<sequence length="133" mass="14803">MSPRGVRARPGVMSALNCTAPLETAVNSTAALLAAQRRQLLADIESRHALIYIIVVLSFYSAGIVIMMVKYMKQEREEQQEANMYRRYLHTARQQSGHTASRGRLANRLALQALNMANAVPQTTRQGSKVTFV</sequence>
<keyword evidence="3" id="KW-1185">Reference proteome</keyword>
<evidence type="ECO:0000313" key="3">
    <source>
        <dbReference type="Proteomes" id="UP000440578"/>
    </source>
</evidence>
<proteinExistence type="predicted"/>
<keyword evidence="1" id="KW-0472">Membrane</keyword>
<organism evidence="2 3">
    <name type="scientific">Amphibalanus amphitrite</name>
    <name type="common">Striped barnacle</name>
    <name type="synonym">Balanus amphitrite</name>
    <dbReference type="NCBI Taxonomy" id="1232801"/>
    <lineage>
        <taxon>Eukaryota</taxon>
        <taxon>Metazoa</taxon>
        <taxon>Ecdysozoa</taxon>
        <taxon>Arthropoda</taxon>
        <taxon>Crustacea</taxon>
        <taxon>Multicrustacea</taxon>
        <taxon>Cirripedia</taxon>
        <taxon>Thoracica</taxon>
        <taxon>Thoracicalcarea</taxon>
        <taxon>Balanomorpha</taxon>
        <taxon>Balanoidea</taxon>
        <taxon>Balanidae</taxon>
        <taxon>Amphibalaninae</taxon>
        <taxon>Amphibalanus</taxon>
    </lineage>
</organism>
<feature type="transmembrane region" description="Helical" evidence="1">
    <location>
        <begin position="49"/>
        <end position="69"/>
    </location>
</feature>
<dbReference type="AlphaFoldDB" id="A0A6A4WGW4"/>
<keyword evidence="1" id="KW-1133">Transmembrane helix</keyword>